<feature type="transmembrane region" description="Helical" evidence="1">
    <location>
        <begin position="7"/>
        <end position="25"/>
    </location>
</feature>
<dbReference type="Proteomes" id="UP000824107">
    <property type="component" value="Unassembled WGS sequence"/>
</dbReference>
<reference evidence="2" key="1">
    <citation type="submission" date="2020-10" db="EMBL/GenBank/DDBJ databases">
        <authorList>
            <person name="Gilroy R."/>
        </authorList>
    </citation>
    <scope>NUCLEOTIDE SEQUENCE</scope>
    <source>
        <strain evidence="2">ChiW3-316</strain>
    </source>
</reference>
<proteinExistence type="predicted"/>
<evidence type="ECO:0000313" key="3">
    <source>
        <dbReference type="Proteomes" id="UP000824107"/>
    </source>
</evidence>
<dbReference type="EMBL" id="DVNC01000021">
    <property type="protein sequence ID" value="HIU52928.1"/>
    <property type="molecule type" value="Genomic_DNA"/>
</dbReference>
<comment type="caution">
    <text evidence="2">The sequence shown here is derived from an EMBL/GenBank/DDBJ whole genome shotgun (WGS) entry which is preliminary data.</text>
</comment>
<sequence length="47" mass="5319">MRQKKSNLIYYVIGIVVLAGVLFVASQEVPVKVEQVEQPLENSFLNK</sequence>
<organism evidence="2 3">
    <name type="scientific">Candidatus Scatocola faecipullorum</name>
    <dbReference type="NCBI Taxonomy" id="2840917"/>
    <lineage>
        <taxon>Bacteria</taxon>
        <taxon>Pseudomonadati</taxon>
        <taxon>Pseudomonadota</taxon>
        <taxon>Alphaproteobacteria</taxon>
        <taxon>Rhodospirillales</taxon>
        <taxon>Rhodospirillaceae</taxon>
        <taxon>Rhodospirillaceae incertae sedis</taxon>
        <taxon>Candidatus Scatocola</taxon>
    </lineage>
</organism>
<evidence type="ECO:0000256" key="1">
    <source>
        <dbReference type="SAM" id="Phobius"/>
    </source>
</evidence>
<keyword evidence="1" id="KW-0472">Membrane</keyword>
<name>A0A9D1SAY9_9PROT</name>
<reference evidence="2" key="2">
    <citation type="journal article" date="2021" name="PeerJ">
        <title>Extensive microbial diversity within the chicken gut microbiome revealed by metagenomics and culture.</title>
        <authorList>
            <person name="Gilroy R."/>
            <person name="Ravi A."/>
            <person name="Getino M."/>
            <person name="Pursley I."/>
            <person name="Horton D.L."/>
            <person name="Alikhan N.F."/>
            <person name="Baker D."/>
            <person name="Gharbi K."/>
            <person name="Hall N."/>
            <person name="Watson M."/>
            <person name="Adriaenssens E.M."/>
            <person name="Foster-Nyarko E."/>
            <person name="Jarju S."/>
            <person name="Secka A."/>
            <person name="Antonio M."/>
            <person name="Oren A."/>
            <person name="Chaudhuri R.R."/>
            <person name="La Ragione R."/>
            <person name="Hildebrand F."/>
            <person name="Pallen M.J."/>
        </authorList>
    </citation>
    <scope>NUCLEOTIDE SEQUENCE</scope>
    <source>
        <strain evidence="2">ChiW3-316</strain>
    </source>
</reference>
<evidence type="ECO:0000313" key="2">
    <source>
        <dbReference type="EMBL" id="HIU52928.1"/>
    </source>
</evidence>
<accession>A0A9D1SAY9</accession>
<keyword evidence="1" id="KW-0812">Transmembrane</keyword>
<gene>
    <name evidence="2" type="ORF">IAD20_02485</name>
</gene>
<protein>
    <submittedName>
        <fullName evidence="2">Uncharacterized protein</fullName>
    </submittedName>
</protein>
<keyword evidence="1" id="KW-1133">Transmembrane helix</keyword>
<dbReference type="AlphaFoldDB" id="A0A9D1SAY9"/>